<dbReference type="FunCoup" id="A0A7G1G2E4">
    <property type="interactions" value="21"/>
</dbReference>
<dbReference type="GO" id="GO:0003677">
    <property type="term" value="F:DNA binding"/>
    <property type="evidence" value="ECO:0007669"/>
    <property type="project" value="UniProtKB-UniRule"/>
</dbReference>
<keyword evidence="2 4" id="KW-0238">DNA-binding</keyword>
<dbReference type="GO" id="GO:0043937">
    <property type="term" value="P:regulation of sporulation"/>
    <property type="evidence" value="ECO:0007669"/>
    <property type="project" value="InterPro"/>
</dbReference>
<dbReference type="NCBIfam" id="TIGR00647">
    <property type="entry name" value="DNA_bind_WhiA"/>
    <property type="match status" value="1"/>
</dbReference>
<sequence>MPTFSEEVKMSIVNTEFLYPEIELYGAIKGKGDFVIDGNKKYLKITVSSLSSMKRVYKLCKKLFGEWITAYVRIERRLRIGRTGEILLDLKYAEKIIFNIGIDIFEDKVPSILKEDPIKLGVFLKGMFLTTGSVSLKSSYHLEFFLDISEKYANDLIKTFKELLGVKSNYIIKSNKIKLYIKASRDIVSILEIMGANESVEKLMDIVKVRELKGNVTRTINFITANALKTAESSSKQIKEIEYIIRNKGLESLNEELKKIAEYRMNNSDESLSEMAENLGYKKSTLYSKLKKISKISQELKNNGGNKQ</sequence>
<keyword evidence="8" id="KW-1185">Reference proteome</keyword>
<keyword evidence="3 4" id="KW-0131">Cell cycle</keyword>
<evidence type="ECO:0000313" key="7">
    <source>
        <dbReference type="EMBL" id="BBE30438.1"/>
    </source>
</evidence>
<feature type="domain" description="Sporulation regulator WhiA C-terminal" evidence="5">
    <location>
        <begin position="216"/>
        <end position="296"/>
    </location>
</feature>
<dbReference type="Gene3D" id="3.10.28.10">
    <property type="entry name" value="Homing endonucleases"/>
    <property type="match status" value="1"/>
</dbReference>
<dbReference type="AlphaFoldDB" id="A0A7G1G2E4"/>
<dbReference type="KEGG" id="ocy:OSSY52_05790"/>
<comment type="function">
    <text evidence="4">Involved in cell division and chromosome segregation.</text>
</comment>
<comment type="similarity">
    <text evidence="4">Belongs to the WhiA family.</text>
</comment>
<dbReference type="InParanoid" id="A0A7G1G2E4"/>
<dbReference type="Pfam" id="PF02650">
    <property type="entry name" value="HTH_WhiA"/>
    <property type="match status" value="1"/>
</dbReference>
<evidence type="ECO:0000259" key="6">
    <source>
        <dbReference type="Pfam" id="PF14527"/>
    </source>
</evidence>
<dbReference type="InterPro" id="IPR003802">
    <property type="entry name" value="Sporulation_regulator_WhiA"/>
</dbReference>
<dbReference type="SUPFAM" id="SSF55608">
    <property type="entry name" value="Homing endonucleases"/>
    <property type="match status" value="1"/>
</dbReference>
<feature type="domain" description="WhiA LAGLIDADG-like" evidence="6">
    <location>
        <begin position="122"/>
        <end position="213"/>
    </location>
</feature>
<dbReference type="InterPro" id="IPR039518">
    <property type="entry name" value="WhiA_LAGLIDADG_dom"/>
</dbReference>
<evidence type="ECO:0000256" key="2">
    <source>
        <dbReference type="ARBA" id="ARBA00023125"/>
    </source>
</evidence>
<evidence type="ECO:0000256" key="4">
    <source>
        <dbReference type="HAMAP-Rule" id="MF_01420"/>
    </source>
</evidence>
<dbReference type="InterPro" id="IPR023054">
    <property type="entry name" value="Sporulation_regulator_WhiA_C"/>
</dbReference>
<dbReference type="GO" id="GO:0051301">
    <property type="term" value="P:cell division"/>
    <property type="evidence" value="ECO:0007669"/>
    <property type="project" value="UniProtKB-UniRule"/>
</dbReference>
<evidence type="ECO:0000313" key="8">
    <source>
        <dbReference type="Proteomes" id="UP000516361"/>
    </source>
</evidence>
<dbReference type="RefSeq" id="WP_190615534.1">
    <property type="nucleotide sequence ID" value="NZ_AP018712.1"/>
</dbReference>
<evidence type="ECO:0000256" key="3">
    <source>
        <dbReference type="ARBA" id="ARBA00023306"/>
    </source>
</evidence>
<dbReference type="PANTHER" id="PTHR37307">
    <property type="entry name" value="CELL DIVISION PROTEIN WHIA-RELATED"/>
    <property type="match status" value="1"/>
</dbReference>
<dbReference type="HAMAP" id="MF_01420">
    <property type="entry name" value="HTH_type_WhiA"/>
    <property type="match status" value="1"/>
</dbReference>
<protein>
    <recommendedName>
        <fullName evidence="4">Probable cell division protein WhiA</fullName>
    </recommendedName>
</protein>
<name>A0A7G1G2E4_9BACT</name>
<keyword evidence="1 4" id="KW-0132">Cell division</keyword>
<dbReference type="Pfam" id="PF14527">
    <property type="entry name" value="LAGLIDADG_WhiA"/>
    <property type="match status" value="1"/>
</dbReference>
<accession>A0A7G1G2E4</accession>
<organism evidence="7 8">
    <name type="scientific">Tepiditoga spiralis</name>
    <dbReference type="NCBI Taxonomy" id="2108365"/>
    <lineage>
        <taxon>Bacteria</taxon>
        <taxon>Thermotogati</taxon>
        <taxon>Thermotogota</taxon>
        <taxon>Thermotogae</taxon>
        <taxon>Petrotogales</taxon>
        <taxon>Petrotogaceae</taxon>
        <taxon>Tepiditoga</taxon>
    </lineage>
</organism>
<dbReference type="PANTHER" id="PTHR37307:SF1">
    <property type="entry name" value="CELL DIVISION PROTEIN WHIA-RELATED"/>
    <property type="match status" value="1"/>
</dbReference>
<dbReference type="InterPro" id="IPR027434">
    <property type="entry name" value="Homing_endonucl"/>
</dbReference>
<gene>
    <name evidence="4" type="primary">whiA</name>
    <name evidence="7" type="ORF">OSSY52_05790</name>
</gene>
<dbReference type="Proteomes" id="UP000516361">
    <property type="component" value="Chromosome"/>
</dbReference>
<proteinExistence type="inferred from homology"/>
<evidence type="ECO:0000256" key="1">
    <source>
        <dbReference type="ARBA" id="ARBA00022618"/>
    </source>
</evidence>
<dbReference type="EMBL" id="AP018712">
    <property type="protein sequence ID" value="BBE30438.1"/>
    <property type="molecule type" value="Genomic_DNA"/>
</dbReference>
<evidence type="ECO:0000259" key="5">
    <source>
        <dbReference type="Pfam" id="PF02650"/>
    </source>
</evidence>
<reference evidence="7 8" key="1">
    <citation type="submission" date="2018-06" db="EMBL/GenBank/DDBJ databases">
        <title>Genome sequencing of Oceanotoga sp. sy52.</title>
        <authorList>
            <person name="Mori K."/>
        </authorList>
    </citation>
    <scope>NUCLEOTIDE SEQUENCE [LARGE SCALE GENOMIC DNA]</scope>
    <source>
        <strain evidence="8">sy52</strain>
    </source>
</reference>